<dbReference type="EMBL" id="RIAX01000003">
    <property type="protein sequence ID" value="RNF39972.1"/>
    <property type="molecule type" value="Genomic_DNA"/>
</dbReference>
<comment type="caution">
    <text evidence="1">The sequence shown here is derived from an EMBL/GenBank/DDBJ whole genome shotgun (WGS) entry which is preliminary data.</text>
</comment>
<dbReference type="AlphaFoldDB" id="A0A3M8P8N5"/>
<proteinExistence type="predicted"/>
<reference evidence="1 2" key="1">
    <citation type="journal article" date="2018" name="Int. J. Syst. Evol. Microbiol.">
        <title>Planococcus salinus sp. nov., a moderately halophilic bacterium isolated from a saline-alkali soil.</title>
        <authorList>
            <person name="Gan L."/>
        </authorList>
    </citation>
    <scope>NUCLEOTIDE SEQUENCE [LARGE SCALE GENOMIC DNA]</scope>
    <source>
        <strain evidence="1 2">LCB217</strain>
    </source>
</reference>
<dbReference type="RefSeq" id="WP_123164479.1">
    <property type="nucleotide sequence ID" value="NZ_RIAX01000003.1"/>
</dbReference>
<dbReference type="OrthoDB" id="2454959at2"/>
<protein>
    <submittedName>
        <fullName evidence="1">Uncharacterized protein</fullName>
    </submittedName>
</protein>
<dbReference type="Proteomes" id="UP000275473">
    <property type="component" value="Unassembled WGS sequence"/>
</dbReference>
<organism evidence="1 2">
    <name type="scientific">Planococcus salinus</name>
    <dbReference type="NCBI Taxonomy" id="1848460"/>
    <lineage>
        <taxon>Bacteria</taxon>
        <taxon>Bacillati</taxon>
        <taxon>Bacillota</taxon>
        <taxon>Bacilli</taxon>
        <taxon>Bacillales</taxon>
        <taxon>Caryophanaceae</taxon>
        <taxon>Planococcus</taxon>
    </lineage>
</organism>
<evidence type="ECO:0000313" key="2">
    <source>
        <dbReference type="Proteomes" id="UP000275473"/>
    </source>
</evidence>
<name>A0A3M8P8N5_9BACL</name>
<evidence type="ECO:0000313" key="1">
    <source>
        <dbReference type="EMBL" id="RNF39972.1"/>
    </source>
</evidence>
<accession>A0A3M8P8N5</accession>
<gene>
    <name evidence="1" type="ORF">EEX84_04835</name>
</gene>
<keyword evidence="2" id="KW-1185">Reference proteome</keyword>
<sequence length="134" mass="15598">MTRKKEKQESIRQRMELLRSFEKVRHDFQMGTQVGLTQLGCSATWREKLKQAGVLEVLDRNDTAGVLIEPEVFQAILDYLDLMDEELEEAQIDALVKHRKDARDFASGKELAKGAVLKFREKNEHHRRFLDGDQ</sequence>